<dbReference type="InParanoid" id="A0A7N2LRS4"/>
<dbReference type="PANTHER" id="PTHR36326">
    <property type="entry name" value="PROTEIN POLLENLESS 3-LIKE 2"/>
    <property type="match status" value="1"/>
</dbReference>
<evidence type="ECO:0000256" key="3">
    <source>
        <dbReference type="ARBA" id="ARBA00022803"/>
    </source>
</evidence>
<dbReference type="GO" id="GO:0005634">
    <property type="term" value="C:nucleus"/>
    <property type="evidence" value="ECO:0007669"/>
    <property type="project" value="UniProtKB-SubCell"/>
</dbReference>
<keyword evidence="4" id="KW-0175">Coiled coil</keyword>
<dbReference type="InterPro" id="IPR044961">
    <property type="entry name" value="MS5/SDI1"/>
</dbReference>
<keyword evidence="5" id="KW-0539">Nucleus</keyword>
<proteinExistence type="predicted"/>
<keyword evidence="7" id="KW-1185">Reference proteome</keyword>
<organism evidence="6 7">
    <name type="scientific">Quercus lobata</name>
    <name type="common">Valley oak</name>
    <dbReference type="NCBI Taxonomy" id="97700"/>
    <lineage>
        <taxon>Eukaryota</taxon>
        <taxon>Viridiplantae</taxon>
        <taxon>Streptophyta</taxon>
        <taxon>Embryophyta</taxon>
        <taxon>Tracheophyta</taxon>
        <taxon>Spermatophyta</taxon>
        <taxon>Magnoliopsida</taxon>
        <taxon>eudicotyledons</taxon>
        <taxon>Gunneridae</taxon>
        <taxon>Pentapetalae</taxon>
        <taxon>rosids</taxon>
        <taxon>fabids</taxon>
        <taxon>Fagales</taxon>
        <taxon>Fagaceae</taxon>
        <taxon>Quercus</taxon>
    </lineage>
</organism>
<reference evidence="6" key="2">
    <citation type="submission" date="2021-01" db="UniProtKB">
        <authorList>
            <consortium name="EnsemblPlants"/>
        </authorList>
    </citation>
    <scope>IDENTIFICATION</scope>
</reference>
<sequence length="125" mass="14066">MLAARLTSASSFLVAKDSPTEFKRITSTLKYQTRCVAAFPDQQGFLAMWNNNKMGFSMPPLARKLRPMMPSDPRKAISLFWSAINAGDLADSALKEMAIVMKQLDRFDEAIEAIKSFRHLCPYDS</sequence>
<accession>A0A7N2LRS4</accession>
<keyword evidence="3" id="KW-0802">TPR repeat</keyword>
<dbReference type="AlphaFoldDB" id="A0A7N2LRS4"/>
<evidence type="ECO:0000256" key="1">
    <source>
        <dbReference type="ARBA" id="ARBA00004123"/>
    </source>
</evidence>
<dbReference type="PANTHER" id="PTHR36326:SF4">
    <property type="entry name" value="PROTEIN POLLENLESS 3-LIKE 1"/>
    <property type="match status" value="1"/>
</dbReference>
<evidence type="ECO:0000256" key="5">
    <source>
        <dbReference type="ARBA" id="ARBA00023242"/>
    </source>
</evidence>
<protein>
    <submittedName>
        <fullName evidence="6">Uncharacterized protein</fullName>
    </submittedName>
</protein>
<name>A0A7N2LRS4_QUELO</name>
<keyword evidence="2" id="KW-0677">Repeat</keyword>
<dbReference type="EnsemblPlants" id="QL05p050713:mrna">
    <property type="protein sequence ID" value="QL05p050713:mrna"/>
    <property type="gene ID" value="QL05p050713"/>
</dbReference>
<dbReference type="Proteomes" id="UP000594261">
    <property type="component" value="Chromosome 5"/>
</dbReference>
<dbReference type="EMBL" id="LRBV02000005">
    <property type="status" value="NOT_ANNOTATED_CDS"/>
    <property type="molecule type" value="Genomic_DNA"/>
</dbReference>
<evidence type="ECO:0000313" key="7">
    <source>
        <dbReference type="Proteomes" id="UP000594261"/>
    </source>
</evidence>
<comment type="subcellular location">
    <subcellularLocation>
        <location evidence="1">Nucleus</location>
    </subcellularLocation>
</comment>
<evidence type="ECO:0000313" key="6">
    <source>
        <dbReference type="EnsemblPlants" id="QL05p050713:mrna"/>
    </source>
</evidence>
<evidence type="ECO:0000256" key="2">
    <source>
        <dbReference type="ARBA" id="ARBA00022737"/>
    </source>
</evidence>
<dbReference type="Gramene" id="QL05p050713:mrna">
    <property type="protein sequence ID" value="QL05p050713:mrna"/>
    <property type="gene ID" value="QL05p050713"/>
</dbReference>
<reference evidence="6 7" key="1">
    <citation type="journal article" date="2016" name="G3 (Bethesda)">
        <title>First Draft Assembly and Annotation of the Genome of a California Endemic Oak Quercus lobata Nee (Fagaceae).</title>
        <authorList>
            <person name="Sork V.L."/>
            <person name="Fitz-Gibbon S.T."/>
            <person name="Puiu D."/>
            <person name="Crepeau M."/>
            <person name="Gugger P.F."/>
            <person name="Sherman R."/>
            <person name="Stevens K."/>
            <person name="Langley C.H."/>
            <person name="Pellegrini M."/>
            <person name="Salzberg S.L."/>
        </authorList>
    </citation>
    <scope>NUCLEOTIDE SEQUENCE [LARGE SCALE GENOMIC DNA]</scope>
    <source>
        <strain evidence="6 7">cv. SW786</strain>
    </source>
</reference>
<evidence type="ECO:0000256" key="4">
    <source>
        <dbReference type="ARBA" id="ARBA00023054"/>
    </source>
</evidence>